<keyword evidence="7 11" id="KW-0862">Zinc</keyword>
<dbReference type="EMBL" id="JAVDYB010000001">
    <property type="protein sequence ID" value="MDR7278574.1"/>
    <property type="molecule type" value="Genomic_DNA"/>
</dbReference>
<feature type="binding site" evidence="11">
    <location>
        <position position="134"/>
    </location>
    <ligand>
        <name>Zn(2+)</name>
        <dbReference type="ChEBI" id="CHEBI:29105"/>
    </ligand>
</feature>
<feature type="binding site" evidence="11">
    <location>
        <position position="94"/>
    </location>
    <ligand>
        <name>Zn(2+)</name>
        <dbReference type="ChEBI" id="CHEBI:29105"/>
    </ligand>
</feature>
<evidence type="ECO:0000256" key="5">
    <source>
        <dbReference type="ARBA" id="ARBA00022491"/>
    </source>
</evidence>
<comment type="cofactor">
    <cofactor evidence="11">
        <name>Zn(2+)</name>
        <dbReference type="ChEBI" id="CHEBI:29105"/>
    </cofactor>
    <text evidence="11">Binds 1 zinc ion per subunit.</text>
</comment>
<evidence type="ECO:0000256" key="2">
    <source>
        <dbReference type="ARBA" id="ARBA00007957"/>
    </source>
</evidence>
<dbReference type="Gene3D" id="1.10.10.10">
    <property type="entry name" value="Winged helix-like DNA-binding domain superfamily/Winged helix DNA-binding domain"/>
    <property type="match status" value="1"/>
</dbReference>
<dbReference type="InterPro" id="IPR043135">
    <property type="entry name" value="Fur_C"/>
</dbReference>
<dbReference type="FunFam" id="1.10.10.10:FF:000459">
    <property type="entry name" value="Ferric uptake regulation protein"/>
    <property type="match status" value="1"/>
</dbReference>
<dbReference type="PANTHER" id="PTHR33202:SF2">
    <property type="entry name" value="FERRIC UPTAKE REGULATION PROTEIN"/>
    <property type="match status" value="1"/>
</dbReference>
<sequence length="137" mass="14806">MIAENTAGSAAVRNTRQRHAVSSLLAEVEGFHSAQDLHAMLRDRGERVGLTTVYRTLQGLADSGEIDVMRPPGGEHLYRRCSSGHHHHLVCRSCGSTVEVEGPAVESWADRVAAQHGFVDVSHTLEIFGTCKSCADA</sequence>
<organism evidence="13 14">
    <name type="scientific">Catenuloplanes atrovinosus</name>
    <dbReference type="NCBI Taxonomy" id="137266"/>
    <lineage>
        <taxon>Bacteria</taxon>
        <taxon>Bacillati</taxon>
        <taxon>Actinomycetota</taxon>
        <taxon>Actinomycetes</taxon>
        <taxon>Micromonosporales</taxon>
        <taxon>Micromonosporaceae</taxon>
        <taxon>Catenuloplanes</taxon>
    </lineage>
</organism>
<dbReference type="AlphaFoldDB" id="A0AAE3YUC7"/>
<dbReference type="GO" id="GO:0005829">
    <property type="term" value="C:cytosol"/>
    <property type="evidence" value="ECO:0007669"/>
    <property type="project" value="TreeGrafter"/>
</dbReference>
<feature type="binding site" evidence="11">
    <location>
        <position position="91"/>
    </location>
    <ligand>
        <name>Zn(2+)</name>
        <dbReference type="ChEBI" id="CHEBI:29105"/>
    </ligand>
</feature>
<comment type="caution">
    <text evidence="13">The sequence shown here is derived from an EMBL/GenBank/DDBJ whole genome shotgun (WGS) entry which is preliminary data.</text>
</comment>
<evidence type="ECO:0000256" key="3">
    <source>
        <dbReference type="ARBA" id="ARBA00011738"/>
    </source>
</evidence>
<protein>
    <submittedName>
        <fullName evidence="13">Fur family ferric uptake transcriptional regulator</fullName>
    </submittedName>
</protein>
<dbReference type="InterPro" id="IPR036388">
    <property type="entry name" value="WH-like_DNA-bd_sf"/>
</dbReference>
<keyword evidence="6 11" id="KW-0479">Metal-binding</keyword>
<dbReference type="Proteomes" id="UP001183643">
    <property type="component" value="Unassembled WGS sequence"/>
</dbReference>
<comment type="similarity">
    <text evidence="2">Belongs to the Fur family.</text>
</comment>
<reference evidence="13" key="1">
    <citation type="submission" date="2023-07" db="EMBL/GenBank/DDBJ databases">
        <title>Sequencing the genomes of 1000 actinobacteria strains.</title>
        <authorList>
            <person name="Klenk H.-P."/>
        </authorList>
    </citation>
    <scope>NUCLEOTIDE SEQUENCE</scope>
    <source>
        <strain evidence="13">DSM 44707</strain>
    </source>
</reference>
<dbReference type="PANTHER" id="PTHR33202">
    <property type="entry name" value="ZINC UPTAKE REGULATION PROTEIN"/>
    <property type="match status" value="1"/>
</dbReference>
<proteinExistence type="inferred from homology"/>
<keyword evidence="5" id="KW-0678">Repressor</keyword>
<gene>
    <name evidence="13" type="ORF">J2S41_005352</name>
</gene>
<accession>A0AAE3YUC7</accession>
<dbReference type="GO" id="GO:1900376">
    <property type="term" value="P:regulation of secondary metabolite biosynthetic process"/>
    <property type="evidence" value="ECO:0007669"/>
    <property type="project" value="TreeGrafter"/>
</dbReference>
<evidence type="ECO:0000256" key="10">
    <source>
        <dbReference type="ARBA" id="ARBA00023163"/>
    </source>
</evidence>
<feature type="binding site" evidence="11">
    <location>
        <position position="131"/>
    </location>
    <ligand>
        <name>Zn(2+)</name>
        <dbReference type="ChEBI" id="CHEBI:29105"/>
    </ligand>
</feature>
<evidence type="ECO:0000256" key="6">
    <source>
        <dbReference type="ARBA" id="ARBA00022723"/>
    </source>
</evidence>
<dbReference type="GO" id="GO:0000976">
    <property type="term" value="F:transcription cis-regulatory region binding"/>
    <property type="evidence" value="ECO:0007669"/>
    <property type="project" value="TreeGrafter"/>
</dbReference>
<dbReference type="InterPro" id="IPR036390">
    <property type="entry name" value="WH_DNA-bd_sf"/>
</dbReference>
<dbReference type="RefSeq" id="WP_310371574.1">
    <property type="nucleotide sequence ID" value="NZ_JAVDYB010000001.1"/>
</dbReference>
<dbReference type="GO" id="GO:0045892">
    <property type="term" value="P:negative regulation of DNA-templated transcription"/>
    <property type="evidence" value="ECO:0007669"/>
    <property type="project" value="TreeGrafter"/>
</dbReference>
<comment type="cofactor">
    <cofactor evidence="12">
        <name>Mn(2+)</name>
        <dbReference type="ChEBI" id="CHEBI:29035"/>
    </cofactor>
    <cofactor evidence="12">
        <name>Fe(2+)</name>
        <dbReference type="ChEBI" id="CHEBI:29033"/>
    </cofactor>
    <text evidence="12">Binds 1 Mn(2+) or Fe(2+) ion per subunit.</text>
</comment>
<dbReference type="SUPFAM" id="SSF46785">
    <property type="entry name" value="Winged helix' DNA-binding domain"/>
    <property type="match status" value="1"/>
</dbReference>
<dbReference type="GO" id="GO:0008270">
    <property type="term" value="F:zinc ion binding"/>
    <property type="evidence" value="ECO:0007669"/>
    <property type="project" value="TreeGrafter"/>
</dbReference>
<evidence type="ECO:0000256" key="8">
    <source>
        <dbReference type="ARBA" id="ARBA00023015"/>
    </source>
</evidence>
<evidence type="ECO:0000256" key="9">
    <source>
        <dbReference type="ARBA" id="ARBA00023125"/>
    </source>
</evidence>
<name>A0AAE3YUC7_9ACTN</name>
<keyword evidence="8" id="KW-0805">Transcription regulation</keyword>
<evidence type="ECO:0000256" key="11">
    <source>
        <dbReference type="PIRSR" id="PIRSR602481-1"/>
    </source>
</evidence>
<comment type="subunit">
    <text evidence="3">Homodimer.</text>
</comment>
<evidence type="ECO:0000256" key="1">
    <source>
        <dbReference type="ARBA" id="ARBA00004496"/>
    </source>
</evidence>
<dbReference type="CDD" id="cd07153">
    <property type="entry name" value="Fur_like"/>
    <property type="match status" value="1"/>
</dbReference>
<keyword evidence="10" id="KW-0804">Transcription</keyword>
<keyword evidence="4" id="KW-0963">Cytoplasm</keyword>
<dbReference type="GO" id="GO:0003700">
    <property type="term" value="F:DNA-binding transcription factor activity"/>
    <property type="evidence" value="ECO:0007669"/>
    <property type="project" value="InterPro"/>
</dbReference>
<dbReference type="Pfam" id="PF01475">
    <property type="entry name" value="FUR"/>
    <property type="match status" value="1"/>
</dbReference>
<feature type="binding site" evidence="12">
    <location>
        <position position="85"/>
    </location>
    <ligand>
        <name>Fe cation</name>
        <dbReference type="ChEBI" id="CHEBI:24875"/>
    </ligand>
</feature>
<feature type="binding site" evidence="12">
    <location>
        <position position="106"/>
    </location>
    <ligand>
        <name>Fe cation</name>
        <dbReference type="ChEBI" id="CHEBI:24875"/>
    </ligand>
</feature>
<keyword evidence="9" id="KW-0238">DNA-binding</keyword>
<evidence type="ECO:0000313" key="13">
    <source>
        <dbReference type="EMBL" id="MDR7278574.1"/>
    </source>
</evidence>
<keyword evidence="14" id="KW-1185">Reference proteome</keyword>
<evidence type="ECO:0000256" key="7">
    <source>
        <dbReference type="ARBA" id="ARBA00022833"/>
    </source>
</evidence>
<evidence type="ECO:0000256" key="4">
    <source>
        <dbReference type="ARBA" id="ARBA00022490"/>
    </source>
</evidence>
<dbReference type="InterPro" id="IPR002481">
    <property type="entry name" value="FUR"/>
</dbReference>
<feature type="binding site" evidence="12">
    <location>
        <position position="123"/>
    </location>
    <ligand>
        <name>Fe cation</name>
        <dbReference type="ChEBI" id="CHEBI:24875"/>
    </ligand>
</feature>
<dbReference type="Gene3D" id="3.30.1490.190">
    <property type="match status" value="1"/>
</dbReference>
<evidence type="ECO:0000313" key="14">
    <source>
        <dbReference type="Proteomes" id="UP001183643"/>
    </source>
</evidence>
<keyword evidence="12" id="KW-0408">Iron</keyword>
<evidence type="ECO:0000256" key="12">
    <source>
        <dbReference type="PIRSR" id="PIRSR602481-2"/>
    </source>
</evidence>
<comment type="subcellular location">
    <subcellularLocation>
        <location evidence="1">Cytoplasm</location>
    </subcellularLocation>
</comment>